<accession>A2DZF4</accession>
<reference evidence="2" key="1">
    <citation type="submission" date="2006-10" db="EMBL/GenBank/DDBJ databases">
        <authorList>
            <person name="Amadeo P."/>
            <person name="Zhao Q."/>
            <person name="Wortman J."/>
            <person name="Fraser-Liggett C."/>
            <person name="Carlton J."/>
        </authorList>
    </citation>
    <scope>NUCLEOTIDE SEQUENCE</scope>
    <source>
        <strain evidence="2">G3</strain>
    </source>
</reference>
<dbReference type="InterPro" id="IPR051057">
    <property type="entry name" value="PI-PLC_domain"/>
</dbReference>
<dbReference type="KEGG" id="tva:4772145"/>
<dbReference type="SUPFAM" id="SSF51695">
    <property type="entry name" value="PLC-like phosphodiesterases"/>
    <property type="match status" value="1"/>
</dbReference>
<dbReference type="EMBL" id="DS113274">
    <property type="protein sequence ID" value="EAY14158.1"/>
    <property type="molecule type" value="Genomic_DNA"/>
</dbReference>
<dbReference type="RefSeq" id="XP_001326381.1">
    <property type="nucleotide sequence ID" value="XM_001326346.1"/>
</dbReference>
<keyword evidence="3" id="KW-1185">Reference proteome</keyword>
<dbReference type="Gene3D" id="3.20.20.190">
    <property type="entry name" value="Phosphatidylinositol (PI) phosphodiesterase"/>
    <property type="match status" value="1"/>
</dbReference>
<dbReference type="OrthoDB" id="1046782at2759"/>
<protein>
    <submittedName>
        <fullName evidence="2">Phosphatidylinositol-specific phospholipase C, X domain containing protein</fullName>
    </submittedName>
</protein>
<organism evidence="2 3">
    <name type="scientific">Trichomonas vaginalis (strain ATCC PRA-98 / G3)</name>
    <dbReference type="NCBI Taxonomy" id="412133"/>
    <lineage>
        <taxon>Eukaryota</taxon>
        <taxon>Metamonada</taxon>
        <taxon>Parabasalia</taxon>
        <taxon>Trichomonadida</taxon>
        <taxon>Trichomonadidae</taxon>
        <taxon>Trichomonas</taxon>
    </lineage>
</organism>
<gene>
    <name evidence="2" type="ORF">TVAG_372910</name>
</gene>
<dbReference type="Pfam" id="PF00388">
    <property type="entry name" value="PI-PLC-X"/>
    <property type="match status" value="1"/>
</dbReference>
<dbReference type="STRING" id="5722.A2DZF4"/>
<dbReference type="GO" id="GO:0006629">
    <property type="term" value="P:lipid metabolic process"/>
    <property type="evidence" value="ECO:0007669"/>
    <property type="project" value="InterPro"/>
</dbReference>
<sequence>MSVQAETTDELPGRYKRPYGYMHHRKTDLNNARWMSHLADSTKLSQLNLIGTHETLAFHGGDAVKCQSLPLKTQMIAGIRVLDIRCNQHDDDFYIHHGFVSQRAMFADILKIIVDFLKENPTETIYMRVKHEYKKKNNKKSFEEVFLERIEPYKDYFWQVDNSSNSTDPPLSETRGKIVLLQQFTADKTYGIQWYSSPVKIQDKYHFKKNWQQYTKWESIFLLIPMKEISSLTFFLDLDFPSHISLLAANLVHKPLLHDC</sequence>
<dbReference type="InParanoid" id="A2DZF4"/>
<dbReference type="AlphaFoldDB" id="A2DZF4"/>
<dbReference type="InterPro" id="IPR017946">
    <property type="entry name" value="PLC-like_Pdiesterase_TIM-brl"/>
</dbReference>
<dbReference type="eggNOG" id="ENOG502QT3N">
    <property type="taxonomic scope" value="Eukaryota"/>
</dbReference>
<dbReference type="PROSITE" id="PS50007">
    <property type="entry name" value="PIPLC_X_DOMAIN"/>
    <property type="match status" value="1"/>
</dbReference>
<dbReference type="PANTHER" id="PTHR13593:SF113">
    <property type="entry name" value="SI:DKEY-266F7.9"/>
    <property type="match status" value="1"/>
</dbReference>
<dbReference type="InterPro" id="IPR000909">
    <property type="entry name" value="PLipase_C_PInositol-sp_X_dom"/>
</dbReference>
<dbReference type="SMART" id="SM00148">
    <property type="entry name" value="PLCXc"/>
    <property type="match status" value="1"/>
</dbReference>
<name>A2DZF4_TRIV3</name>
<dbReference type="PANTHER" id="PTHR13593">
    <property type="match status" value="1"/>
</dbReference>
<dbReference type="GO" id="GO:0008081">
    <property type="term" value="F:phosphoric diester hydrolase activity"/>
    <property type="evidence" value="ECO:0000318"/>
    <property type="project" value="GO_Central"/>
</dbReference>
<dbReference type="VEuPathDB" id="TrichDB:TVAG_301070"/>
<evidence type="ECO:0000313" key="3">
    <source>
        <dbReference type="Proteomes" id="UP000001542"/>
    </source>
</evidence>
<reference evidence="2" key="2">
    <citation type="journal article" date="2007" name="Science">
        <title>Draft genome sequence of the sexually transmitted pathogen Trichomonas vaginalis.</title>
        <authorList>
            <person name="Carlton J.M."/>
            <person name="Hirt R.P."/>
            <person name="Silva J.C."/>
            <person name="Delcher A.L."/>
            <person name="Schatz M."/>
            <person name="Zhao Q."/>
            <person name="Wortman J.R."/>
            <person name="Bidwell S.L."/>
            <person name="Alsmark U.C.M."/>
            <person name="Besteiro S."/>
            <person name="Sicheritz-Ponten T."/>
            <person name="Noel C.J."/>
            <person name="Dacks J.B."/>
            <person name="Foster P.G."/>
            <person name="Simillion C."/>
            <person name="Van de Peer Y."/>
            <person name="Miranda-Saavedra D."/>
            <person name="Barton G.J."/>
            <person name="Westrop G.D."/>
            <person name="Mueller S."/>
            <person name="Dessi D."/>
            <person name="Fiori P.L."/>
            <person name="Ren Q."/>
            <person name="Paulsen I."/>
            <person name="Zhang H."/>
            <person name="Bastida-Corcuera F.D."/>
            <person name="Simoes-Barbosa A."/>
            <person name="Brown M.T."/>
            <person name="Hayes R.D."/>
            <person name="Mukherjee M."/>
            <person name="Okumura C.Y."/>
            <person name="Schneider R."/>
            <person name="Smith A.J."/>
            <person name="Vanacova S."/>
            <person name="Villalvazo M."/>
            <person name="Haas B.J."/>
            <person name="Pertea M."/>
            <person name="Feldblyum T.V."/>
            <person name="Utterback T.R."/>
            <person name="Shu C.L."/>
            <person name="Osoegawa K."/>
            <person name="de Jong P.J."/>
            <person name="Hrdy I."/>
            <person name="Horvathova L."/>
            <person name="Zubacova Z."/>
            <person name="Dolezal P."/>
            <person name="Malik S.B."/>
            <person name="Logsdon J.M. Jr."/>
            <person name="Henze K."/>
            <person name="Gupta A."/>
            <person name="Wang C.C."/>
            <person name="Dunne R.L."/>
            <person name="Upcroft J.A."/>
            <person name="Upcroft P."/>
            <person name="White O."/>
            <person name="Salzberg S.L."/>
            <person name="Tang P."/>
            <person name="Chiu C.-H."/>
            <person name="Lee Y.-S."/>
            <person name="Embley T.M."/>
            <person name="Coombs G.H."/>
            <person name="Mottram J.C."/>
            <person name="Tachezy J."/>
            <person name="Fraser-Liggett C.M."/>
            <person name="Johnson P.J."/>
        </authorList>
    </citation>
    <scope>NUCLEOTIDE SEQUENCE [LARGE SCALE GENOMIC DNA]</scope>
    <source>
        <strain evidence="2">G3</strain>
    </source>
</reference>
<proteinExistence type="predicted"/>
<dbReference type="CDD" id="cd08586">
    <property type="entry name" value="PI-PLCc_BcPLC_like"/>
    <property type="match status" value="1"/>
</dbReference>
<evidence type="ECO:0000313" key="2">
    <source>
        <dbReference type="EMBL" id="EAY14158.1"/>
    </source>
</evidence>
<dbReference type="Proteomes" id="UP000001542">
    <property type="component" value="Unassembled WGS sequence"/>
</dbReference>
<dbReference type="VEuPathDB" id="TrichDB:TVAGG3_0041100"/>
<feature type="domain" description="Phosphatidylinositol-specific phospholipase C X" evidence="1">
    <location>
        <begin position="39"/>
        <end position="183"/>
    </location>
</feature>
<evidence type="ECO:0000259" key="1">
    <source>
        <dbReference type="SMART" id="SM00148"/>
    </source>
</evidence>